<dbReference type="PANTHER" id="PTHR43798">
    <property type="entry name" value="MONOACYLGLYCEROL LIPASE"/>
    <property type="match status" value="1"/>
</dbReference>
<dbReference type="HOGENOM" id="CLU_020336_13_2_5"/>
<dbReference type="EMBL" id="CP002418">
    <property type="protein sequence ID" value="ADU45566.1"/>
    <property type="molecule type" value="Genomic_DNA"/>
</dbReference>
<dbReference type="OrthoDB" id="9799612at2"/>
<evidence type="ECO:0000313" key="2">
    <source>
        <dbReference type="EMBL" id="ADU45566.1"/>
    </source>
</evidence>
<dbReference type="Proteomes" id="UP000001402">
    <property type="component" value="Chromosome"/>
</dbReference>
<dbReference type="BioCyc" id="RPAL652103:RPDX1_RS19785-MONOMER"/>
<dbReference type="NCBIfam" id="TIGR03056">
    <property type="entry name" value="bchO_mg_che_rel"/>
    <property type="match status" value="1"/>
</dbReference>
<evidence type="ECO:0000313" key="3">
    <source>
        <dbReference type="Proteomes" id="UP000001402"/>
    </source>
</evidence>
<dbReference type="SUPFAM" id="SSF53474">
    <property type="entry name" value="alpha/beta-Hydrolases"/>
    <property type="match status" value="1"/>
</dbReference>
<dbReference type="InterPro" id="IPR017497">
    <property type="entry name" value="BchO"/>
</dbReference>
<dbReference type="KEGG" id="rpx:Rpdx1_4010"/>
<dbReference type="InterPro" id="IPR000073">
    <property type="entry name" value="AB_hydrolase_1"/>
</dbReference>
<gene>
    <name evidence="2" type="ordered locus">Rpdx1_4010</name>
</gene>
<protein>
    <submittedName>
        <fullName evidence="2">Magnesium chelatase accessory protein</fullName>
    </submittedName>
</protein>
<dbReference type="eggNOG" id="COG2267">
    <property type="taxonomic scope" value="Bacteria"/>
</dbReference>
<proteinExistence type="predicted"/>
<dbReference type="InterPro" id="IPR029058">
    <property type="entry name" value="AB_hydrolase_fold"/>
</dbReference>
<dbReference type="PRINTS" id="PR00111">
    <property type="entry name" value="ABHYDROLASE"/>
</dbReference>
<sequence length="295" mass="31739">MSDLVWSRDGLDWPHREASRFVEAGGFRWHVQRMGSPTAPAILLIHGTGAASHSWRGLAPLLAQHYQVVAPDLPGHGFTQSPRGHRMSLPGMATDLAALLRVLQVSPCLVVGHSAGAAILARMCLDGAIDPKILFSLNGAFLPYGGPAASFFSPLAKMLVMNPFVPSLFAWQAGHRGSVERLIGNTGSTIDPAGMKLYGKLVSSPHHVAAALRMMANWELEPLLKALPNLKPLLVLVAAEGDRAIPPSVAVKVREILPKAVIERIPALGHLAHEERPALIADLIERYAEKLPNIE</sequence>
<accession>E6VJL6</accession>
<dbReference type="ESTHER" id="rhopx-e6vjl6">
    <property type="family name" value="Mg-chelatase_BchO"/>
</dbReference>
<feature type="domain" description="AB hydrolase-1" evidence="1">
    <location>
        <begin position="42"/>
        <end position="282"/>
    </location>
</feature>
<name>E6VJL6_RHOPX</name>
<dbReference type="STRING" id="652103.Rpdx1_4010"/>
<dbReference type="Pfam" id="PF12697">
    <property type="entry name" value="Abhydrolase_6"/>
    <property type="match status" value="1"/>
</dbReference>
<evidence type="ECO:0000259" key="1">
    <source>
        <dbReference type="Pfam" id="PF12697"/>
    </source>
</evidence>
<organism evidence="2 3">
    <name type="scientific">Rhodopseudomonas palustris (strain DX-1)</name>
    <dbReference type="NCBI Taxonomy" id="652103"/>
    <lineage>
        <taxon>Bacteria</taxon>
        <taxon>Pseudomonadati</taxon>
        <taxon>Pseudomonadota</taxon>
        <taxon>Alphaproteobacteria</taxon>
        <taxon>Hyphomicrobiales</taxon>
        <taxon>Nitrobacteraceae</taxon>
        <taxon>Rhodopseudomonas</taxon>
    </lineage>
</organism>
<dbReference type="Gene3D" id="3.40.50.1820">
    <property type="entry name" value="alpha/beta hydrolase"/>
    <property type="match status" value="1"/>
</dbReference>
<dbReference type="AlphaFoldDB" id="E6VJL6"/>
<dbReference type="InterPro" id="IPR050266">
    <property type="entry name" value="AB_hydrolase_sf"/>
</dbReference>
<reference evidence="2" key="1">
    <citation type="submission" date="2010-12" db="EMBL/GenBank/DDBJ databases">
        <title>Complete sequence of Rhodopseudomonas palustris DX-1.</title>
        <authorList>
            <consortium name="US DOE Joint Genome Institute"/>
            <person name="Lucas S."/>
            <person name="Copeland A."/>
            <person name="Lapidus A."/>
            <person name="Cheng J.-F."/>
            <person name="Goodwin L."/>
            <person name="Pitluck S."/>
            <person name="Misra M."/>
            <person name="Chertkov O."/>
            <person name="Detter J.C."/>
            <person name="Han C."/>
            <person name="Tapia R."/>
            <person name="Land M."/>
            <person name="Hauser L."/>
            <person name="Kyrpides N."/>
            <person name="Ivanova N."/>
            <person name="Ovchinnikova G."/>
            <person name="Logan B."/>
            <person name="Oda Y."/>
            <person name="Harwood C."/>
            <person name="Woyke T."/>
        </authorList>
    </citation>
    <scope>NUCLEOTIDE SEQUENCE [LARGE SCALE GENOMIC DNA]</scope>
    <source>
        <strain evidence="2">DX-1</strain>
    </source>
</reference>